<dbReference type="AlphaFoldDB" id="A0AAD7BF91"/>
<keyword evidence="3" id="KW-1185">Reference proteome</keyword>
<evidence type="ECO:0000313" key="2">
    <source>
        <dbReference type="EMBL" id="KAJ7619035.1"/>
    </source>
</evidence>
<dbReference type="EMBL" id="JARKIE010000731">
    <property type="protein sequence ID" value="KAJ7619035.1"/>
    <property type="molecule type" value="Genomic_DNA"/>
</dbReference>
<name>A0AAD7BF91_MYCRO</name>
<reference evidence="2" key="1">
    <citation type="submission" date="2023-03" db="EMBL/GenBank/DDBJ databases">
        <title>Massive genome expansion in bonnet fungi (Mycena s.s.) driven by repeated elements and novel gene families across ecological guilds.</title>
        <authorList>
            <consortium name="Lawrence Berkeley National Laboratory"/>
            <person name="Harder C.B."/>
            <person name="Miyauchi S."/>
            <person name="Viragh M."/>
            <person name="Kuo A."/>
            <person name="Thoen E."/>
            <person name="Andreopoulos B."/>
            <person name="Lu D."/>
            <person name="Skrede I."/>
            <person name="Drula E."/>
            <person name="Henrissat B."/>
            <person name="Morin E."/>
            <person name="Kohler A."/>
            <person name="Barry K."/>
            <person name="LaButti K."/>
            <person name="Morin E."/>
            <person name="Salamov A."/>
            <person name="Lipzen A."/>
            <person name="Mereny Z."/>
            <person name="Hegedus B."/>
            <person name="Baldrian P."/>
            <person name="Stursova M."/>
            <person name="Weitz H."/>
            <person name="Taylor A."/>
            <person name="Grigoriev I.V."/>
            <person name="Nagy L.G."/>
            <person name="Martin F."/>
            <person name="Kauserud H."/>
        </authorList>
    </citation>
    <scope>NUCLEOTIDE SEQUENCE</scope>
    <source>
        <strain evidence="2">CBHHK067</strain>
    </source>
</reference>
<evidence type="ECO:0000256" key="1">
    <source>
        <dbReference type="SAM" id="MobiDB-lite"/>
    </source>
</evidence>
<feature type="region of interest" description="Disordered" evidence="1">
    <location>
        <begin position="1"/>
        <end position="45"/>
    </location>
</feature>
<accession>A0AAD7BF91</accession>
<comment type="caution">
    <text evidence="2">The sequence shown here is derived from an EMBL/GenBank/DDBJ whole genome shotgun (WGS) entry which is preliminary data.</text>
</comment>
<dbReference type="Proteomes" id="UP001221757">
    <property type="component" value="Unassembled WGS sequence"/>
</dbReference>
<evidence type="ECO:0000313" key="3">
    <source>
        <dbReference type="Proteomes" id="UP001221757"/>
    </source>
</evidence>
<feature type="compositionally biased region" description="Low complexity" evidence="1">
    <location>
        <begin position="1"/>
        <end position="16"/>
    </location>
</feature>
<gene>
    <name evidence="2" type="ORF">B0H17DRAFT_1340835</name>
</gene>
<sequence length="130" mass="13550">MSPTRAAPARSRPGAPDLRTPDPDTPAASRAQHHKRRHAAGSLEPSCLRCIPHTLPYPTALLRTARSMRPALRASDGSAPAFTCDTNVPAVQSTRSAAGDDWSTPTAESDTSILDPARSCIAGGMIPAVG</sequence>
<organism evidence="2 3">
    <name type="scientific">Mycena rosella</name>
    <name type="common">Pink bonnet</name>
    <name type="synonym">Agaricus rosellus</name>
    <dbReference type="NCBI Taxonomy" id="1033263"/>
    <lineage>
        <taxon>Eukaryota</taxon>
        <taxon>Fungi</taxon>
        <taxon>Dikarya</taxon>
        <taxon>Basidiomycota</taxon>
        <taxon>Agaricomycotina</taxon>
        <taxon>Agaricomycetes</taxon>
        <taxon>Agaricomycetidae</taxon>
        <taxon>Agaricales</taxon>
        <taxon>Marasmiineae</taxon>
        <taxon>Mycenaceae</taxon>
        <taxon>Mycena</taxon>
    </lineage>
</organism>
<protein>
    <submittedName>
        <fullName evidence="2">Uncharacterized protein</fullName>
    </submittedName>
</protein>
<proteinExistence type="predicted"/>